<proteinExistence type="predicted"/>
<dbReference type="OrthoDB" id="5298046at2"/>
<dbReference type="AlphaFoldDB" id="A0A2Z4PT65"/>
<organism evidence="2 3">
    <name type="scientific">Marinomonas primoryensis</name>
    <dbReference type="NCBI Taxonomy" id="178399"/>
    <lineage>
        <taxon>Bacteria</taxon>
        <taxon>Pseudomonadati</taxon>
        <taxon>Pseudomonadota</taxon>
        <taxon>Gammaproteobacteria</taxon>
        <taxon>Oceanospirillales</taxon>
        <taxon>Oceanospirillaceae</taxon>
        <taxon>Marinomonas</taxon>
    </lineage>
</organism>
<keyword evidence="1" id="KW-0812">Transmembrane</keyword>
<evidence type="ECO:0000313" key="2">
    <source>
        <dbReference type="EMBL" id="AWY00615.1"/>
    </source>
</evidence>
<gene>
    <name evidence="2" type="ORF">A8139_11935</name>
</gene>
<dbReference type="Proteomes" id="UP000249898">
    <property type="component" value="Chromosome"/>
</dbReference>
<evidence type="ECO:0008006" key="4">
    <source>
        <dbReference type="Google" id="ProtNLM"/>
    </source>
</evidence>
<evidence type="ECO:0000256" key="1">
    <source>
        <dbReference type="SAM" id="Phobius"/>
    </source>
</evidence>
<protein>
    <recommendedName>
        <fullName evidence="4">Anti-sigma factor</fullName>
    </recommendedName>
</protein>
<keyword evidence="1" id="KW-1133">Transmembrane helix</keyword>
<name>A0A2Z4PT65_9GAMM</name>
<dbReference type="RefSeq" id="WP_112138386.1">
    <property type="nucleotide sequence ID" value="NZ_CP016181.1"/>
</dbReference>
<dbReference type="EMBL" id="CP016181">
    <property type="protein sequence ID" value="AWY00615.1"/>
    <property type="molecule type" value="Genomic_DNA"/>
</dbReference>
<keyword evidence="1" id="KW-0472">Membrane</keyword>
<reference evidence="2 3" key="1">
    <citation type="submission" date="2016-06" db="EMBL/GenBank/DDBJ databases">
        <title>The sequenced genome of the ice-adhering bacterium Marinomonas primoryensis, from Antarctica.</title>
        <authorList>
            <person name="Graham L."/>
            <person name="Vance T.D.R."/>
            <person name="Davies P.L."/>
        </authorList>
    </citation>
    <scope>NUCLEOTIDE SEQUENCE [LARGE SCALE GENOMIC DNA]</scope>
    <source>
        <strain evidence="2 3">AceL</strain>
    </source>
</reference>
<evidence type="ECO:0000313" key="3">
    <source>
        <dbReference type="Proteomes" id="UP000249898"/>
    </source>
</evidence>
<feature type="transmembrane region" description="Helical" evidence="1">
    <location>
        <begin position="96"/>
        <end position="116"/>
    </location>
</feature>
<sequence length="258" mass="28944">MSGSLRYKNPTICEYLASQYVMSVMSPLVRSRIESLRLNVPELDEAIIRWSESVATLQENLPEKQPSSHVWKRIERSIFPPSRKIMVDKPWWSGLVFWQVTGVGASLASLILVVALSTNVSKQDMSLPLVSSTPSYTAVMSSNSNGVREIDDIRFVVNVYQKTEAAPSRLFIQWSQRKPRVNNASMHVWAENQNTGELTYIGVEPNEAKVLALSKITWLAVSNSSHLIFTKNESKPTENNTLFSGPCIQLGSWKSEAI</sequence>
<accession>A0A2Z4PT65</accession>